<dbReference type="Proteomes" id="UP001311915">
    <property type="component" value="Unassembled WGS sequence"/>
</dbReference>
<keyword evidence="2" id="KW-1185">Reference proteome</keyword>
<organism evidence="1 2">
    <name type="scientific">Solanum pinnatisectum</name>
    <name type="common">tansyleaf nightshade</name>
    <dbReference type="NCBI Taxonomy" id="50273"/>
    <lineage>
        <taxon>Eukaryota</taxon>
        <taxon>Viridiplantae</taxon>
        <taxon>Streptophyta</taxon>
        <taxon>Embryophyta</taxon>
        <taxon>Tracheophyta</taxon>
        <taxon>Spermatophyta</taxon>
        <taxon>Magnoliopsida</taxon>
        <taxon>eudicotyledons</taxon>
        <taxon>Gunneridae</taxon>
        <taxon>Pentapetalae</taxon>
        <taxon>asterids</taxon>
        <taxon>lamiids</taxon>
        <taxon>Solanales</taxon>
        <taxon>Solanaceae</taxon>
        <taxon>Solanoideae</taxon>
        <taxon>Solaneae</taxon>
        <taxon>Solanum</taxon>
    </lineage>
</organism>
<dbReference type="AlphaFoldDB" id="A0AAV9LNX5"/>
<dbReference type="EMBL" id="JAWPEI010000005">
    <property type="protein sequence ID" value="KAK4726764.1"/>
    <property type="molecule type" value="Genomic_DNA"/>
</dbReference>
<evidence type="ECO:0000313" key="2">
    <source>
        <dbReference type="Proteomes" id="UP001311915"/>
    </source>
</evidence>
<protein>
    <recommendedName>
        <fullName evidence="3">Gag-pol polyprotein</fullName>
    </recommendedName>
</protein>
<reference evidence="1 2" key="1">
    <citation type="submission" date="2023-10" db="EMBL/GenBank/DDBJ databases">
        <title>Genome-Wide Identification Analysis in wild type Solanum Pinnatisectum Reveals Some Genes Defensing Phytophthora Infestans.</title>
        <authorList>
            <person name="Sun C."/>
        </authorList>
    </citation>
    <scope>NUCLEOTIDE SEQUENCE [LARGE SCALE GENOMIC DNA]</scope>
    <source>
        <strain evidence="1">LQN</strain>
        <tissue evidence="1">Leaf</tissue>
    </source>
</reference>
<comment type="caution">
    <text evidence="1">The sequence shown here is derived from an EMBL/GenBank/DDBJ whole genome shotgun (WGS) entry which is preliminary data.</text>
</comment>
<name>A0AAV9LNX5_9SOLN</name>
<sequence>MNKFMYGVSDLMRTECRNAMLLEDMNISRLITHAQQVEGDKLREHAKKNKKARIGNYDYSQQKLGGGNRLQLQQKSLSPASSSTSGGQRQNRLYALEAHHDQEDSPDVFTGMLRAFDLDIYGLLDPGATLSFVTPYIMVKFDVNLETLSKPFSVSALVGDLVIVRRVYINCRVTVFQKVTSVDLVELEMV</sequence>
<gene>
    <name evidence="1" type="ORF">R3W88_031681</name>
</gene>
<dbReference type="CDD" id="cd00303">
    <property type="entry name" value="retropepsin_like"/>
    <property type="match status" value="1"/>
</dbReference>
<evidence type="ECO:0008006" key="3">
    <source>
        <dbReference type="Google" id="ProtNLM"/>
    </source>
</evidence>
<proteinExistence type="predicted"/>
<dbReference type="Pfam" id="PF08284">
    <property type="entry name" value="RVP_2"/>
    <property type="match status" value="1"/>
</dbReference>
<evidence type="ECO:0000313" key="1">
    <source>
        <dbReference type="EMBL" id="KAK4726764.1"/>
    </source>
</evidence>
<accession>A0AAV9LNX5</accession>